<dbReference type="GO" id="GO:0004527">
    <property type="term" value="F:exonuclease activity"/>
    <property type="evidence" value="ECO:0007669"/>
    <property type="project" value="UniProtKB-KW"/>
</dbReference>
<dbReference type="InterPro" id="IPR008918">
    <property type="entry name" value="HhH2"/>
</dbReference>
<dbReference type="SMART" id="SM00279">
    <property type="entry name" value="HhH2"/>
    <property type="match status" value="1"/>
</dbReference>
<keyword evidence="2" id="KW-0378">Hydrolase</keyword>
<dbReference type="InterPro" id="IPR020045">
    <property type="entry name" value="DNA_polI_H3TH"/>
</dbReference>
<feature type="domain" description="5'-3' exonuclease" evidence="7">
    <location>
        <begin position="1"/>
        <end position="278"/>
    </location>
</feature>
<evidence type="ECO:0000256" key="6">
    <source>
        <dbReference type="ARBA" id="ARBA00050026"/>
    </source>
</evidence>
<dbReference type="Pfam" id="PF02739">
    <property type="entry name" value="5_3_exonuc_N"/>
    <property type="match status" value="1"/>
</dbReference>
<evidence type="ECO:0000259" key="7">
    <source>
        <dbReference type="SMART" id="SM00475"/>
    </source>
</evidence>
<reference evidence="8 9" key="1">
    <citation type="submission" date="2022-06" db="EMBL/GenBank/DDBJ databases">
        <title>Genomic Encyclopedia of Archaeal and Bacterial Type Strains, Phase II (KMG-II): from individual species to whole genera.</title>
        <authorList>
            <person name="Goeker M."/>
        </authorList>
    </citation>
    <scope>NUCLEOTIDE SEQUENCE [LARGE SCALE GENOMIC DNA]</scope>
    <source>
        <strain evidence="8 9">DSM 44693</strain>
    </source>
</reference>
<dbReference type="SUPFAM" id="SSF88723">
    <property type="entry name" value="PIN domain-like"/>
    <property type="match status" value="1"/>
</dbReference>
<dbReference type="SMART" id="SM00475">
    <property type="entry name" value="53EXOc"/>
    <property type="match status" value="1"/>
</dbReference>
<keyword evidence="9" id="KW-1185">Reference proteome</keyword>
<dbReference type="EMBL" id="JAMTCJ010000004">
    <property type="protein sequence ID" value="MCP2178239.1"/>
    <property type="molecule type" value="Genomic_DNA"/>
</dbReference>
<dbReference type="InterPro" id="IPR029060">
    <property type="entry name" value="PIN-like_dom_sf"/>
</dbReference>
<dbReference type="Gene3D" id="3.40.50.1010">
    <property type="entry name" value="5'-nuclease"/>
    <property type="match status" value="1"/>
</dbReference>
<dbReference type="RefSeq" id="WP_253663621.1">
    <property type="nucleotide sequence ID" value="NZ_BAAAJQ010000003.1"/>
</dbReference>
<evidence type="ECO:0000313" key="8">
    <source>
        <dbReference type="EMBL" id="MCP2178239.1"/>
    </source>
</evidence>
<dbReference type="PANTHER" id="PTHR42646:SF2">
    <property type="entry name" value="5'-3' EXONUCLEASE FAMILY PROTEIN"/>
    <property type="match status" value="1"/>
</dbReference>
<accession>A0ABT1HJX7</accession>
<protein>
    <recommendedName>
        <fullName evidence="6">5'-3' exonuclease</fullName>
    </recommendedName>
</protein>
<dbReference type="Proteomes" id="UP001206895">
    <property type="component" value="Unassembled WGS sequence"/>
</dbReference>
<evidence type="ECO:0000256" key="5">
    <source>
        <dbReference type="ARBA" id="ARBA00049957"/>
    </source>
</evidence>
<gene>
    <name evidence="8" type="ORF">LX13_004080</name>
</gene>
<dbReference type="PANTHER" id="PTHR42646">
    <property type="entry name" value="FLAP ENDONUCLEASE XNI"/>
    <property type="match status" value="1"/>
</dbReference>
<dbReference type="InterPro" id="IPR038969">
    <property type="entry name" value="FEN"/>
</dbReference>
<dbReference type="InterPro" id="IPR036279">
    <property type="entry name" value="5-3_exonuclease_C_sf"/>
</dbReference>
<dbReference type="Pfam" id="PF01367">
    <property type="entry name" value="5_3_exonuc"/>
    <property type="match status" value="1"/>
</dbReference>
<keyword evidence="1" id="KW-0540">Nuclease</keyword>
<evidence type="ECO:0000256" key="4">
    <source>
        <dbReference type="ARBA" id="ARBA00023125"/>
    </source>
</evidence>
<evidence type="ECO:0000256" key="3">
    <source>
        <dbReference type="ARBA" id="ARBA00022839"/>
    </source>
</evidence>
<dbReference type="CDD" id="cd09898">
    <property type="entry name" value="H3TH_53EXO"/>
    <property type="match status" value="1"/>
</dbReference>
<dbReference type="Gene3D" id="1.10.150.20">
    <property type="entry name" value="5' to 3' exonuclease, C-terminal subdomain"/>
    <property type="match status" value="1"/>
</dbReference>
<dbReference type="CDD" id="cd09859">
    <property type="entry name" value="PIN_53EXO"/>
    <property type="match status" value="1"/>
</dbReference>
<evidence type="ECO:0000313" key="9">
    <source>
        <dbReference type="Proteomes" id="UP001206895"/>
    </source>
</evidence>
<dbReference type="SUPFAM" id="SSF47807">
    <property type="entry name" value="5' to 3' exonuclease, C-terminal subdomain"/>
    <property type="match status" value="1"/>
</dbReference>
<keyword evidence="3 8" id="KW-0269">Exonuclease</keyword>
<dbReference type="InterPro" id="IPR002421">
    <property type="entry name" value="5-3_exonuclease"/>
</dbReference>
<evidence type="ECO:0000256" key="1">
    <source>
        <dbReference type="ARBA" id="ARBA00022722"/>
    </source>
</evidence>
<comment type="function">
    <text evidence="5">5'-3' exonuclease acting preferentially on double-stranded DNA.</text>
</comment>
<organism evidence="8 9">
    <name type="scientific">Williamsia maris</name>
    <dbReference type="NCBI Taxonomy" id="72806"/>
    <lineage>
        <taxon>Bacteria</taxon>
        <taxon>Bacillati</taxon>
        <taxon>Actinomycetota</taxon>
        <taxon>Actinomycetes</taxon>
        <taxon>Mycobacteriales</taxon>
        <taxon>Nocardiaceae</taxon>
        <taxon>Williamsia</taxon>
    </lineage>
</organism>
<comment type="caution">
    <text evidence="8">The sequence shown here is derived from an EMBL/GenBank/DDBJ whole genome shotgun (WGS) entry which is preliminary data.</text>
</comment>
<proteinExistence type="predicted"/>
<keyword evidence="4" id="KW-0238">DNA-binding</keyword>
<sequence length="312" mass="33385">MLLDGASLWFRAFHGIPEKITAPDGRPVNAIRGFVDMIAVLVNREHPRRLVVCLDYDWRPKFRTDLIPSYKAQRVAEVVADGNSVEEVPDTLTPQVDMIADFLTAAGLASAGAHGCEADDVIGTLADSETRDRVVVVSGDRDLLQVVVDDPVEVRVLYVGKGVNRAEMFGPEEVAERYDVPPARPGTAYAELAMLRGDPSDGLPGVTGVGEKTAAKLLAQFGTLDDIEAAARSGDKSISPRIRASIVDSADYLQAARTVVFVRTDAEIEGDGEGIIPAGPADPDRIAALVAELGIGSSVNRLATALGWNERW</sequence>
<dbReference type="InterPro" id="IPR020046">
    <property type="entry name" value="5-3_exonucl_a-hlix_arch_N"/>
</dbReference>
<name>A0ABT1HJX7_9NOCA</name>
<evidence type="ECO:0000256" key="2">
    <source>
        <dbReference type="ARBA" id="ARBA00022801"/>
    </source>
</evidence>